<accession>A0ABU7HNL8</accession>
<protein>
    <submittedName>
        <fullName evidence="1">DUF2946 family protein</fullName>
    </submittedName>
</protein>
<dbReference type="Pfam" id="PF11162">
    <property type="entry name" value="DUF2946"/>
    <property type="match status" value="1"/>
</dbReference>
<reference evidence="1 2" key="1">
    <citation type="submission" date="2024-01" db="EMBL/GenBank/DDBJ databases">
        <title>Unpublished Manusciprt.</title>
        <authorList>
            <person name="Duman M."/>
            <person name="Valdes E.G."/>
            <person name="Ajmi N."/>
            <person name="Altun S."/>
            <person name="Saticioglu I.B."/>
        </authorList>
    </citation>
    <scope>NUCLEOTIDE SEQUENCE [LARGE SCALE GENOMIC DNA]</scope>
    <source>
        <strain evidence="1 2">148P</strain>
    </source>
</reference>
<organism evidence="1 2">
    <name type="scientific">Pseudomonas ulcerans</name>
    <dbReference type="NCBI Taxonomy" id="3115852"/>
    <lineage>
        <taxon>Bacteria</taxon>
        <taxon>Pseudomonadati</taxon>
        <taxon>Pseudomonadota</taxon>
        <taxon>Gammaproteobacteria</taxon>
        <taxon>Pseudomonadales</taxon>
        <taxon>Pseudomonadaceae</taxon>
        <taxon>Pseudomonas</taxon>
    </lineage>
</organism>
<name>A0ABU7HNL8_9PSED</name>
<dbReference type="InterPro" id="IPR021333">
    <property type="entry name" value="DUF2946"/>
</dbReference>
<evidence type="ECO:0000313" key="2">
    <source>
        <dbReference type="Proteomes" id="UP001335100"/>
    </source>
</evidence>
<gene>
    <name evidence="1" type="ORF">V0R50_07855</name>
</gene>
<comment type="caution">
    <text evidence="1">The sequence shown here is derived from an EMBL/GenBank/DDBJ whole genome shotgun (WGS) entry which is preliminary data.</text>
</comment>
<keyword evidence="2" id="KW-1185">Reference proteome</keyword>
<proteinExistence type="predicted"/>
<dbReference type="RefSeq" id="WP_330074021.1">
    <property type="nucleotide sequence ID" value="NZ_JAZDQJ010000006.1"/>
</dbReference>
<sequence>MHRPAGRRQTLAWILYASLLFTLLHCGLGHGQAAGLVLAGVEGAFCSHSGTTPAPAPFDHWLGDTLGGGTSLDCPLCSHTGAPALPLLLTGLVGAGRFLRSLLPDHPYAAPRHRWPPANPRASPALH</sequence>
<dbReference type="EMBL" id="JAZDQJ010000006">
    <property type="protein sequence ID" value="MEE1933132.1"/>
    <property type="molecule type" value="Genomic_DNA"/>
</dbReference>
<dbReference type="Proteomes" id="UP001335100">
    <property type="component" value="Unassembled WGS sequence"/>
</dbReference>
<evidence type="ECO:0000313" key="1">
    <source>
        <dbReference type="EMBL" id="MEE1933132.1"/>
    </source>
</evidence>